<feature type="compositionally biased region" description="Basic and acidic residues" evidence="1">
    <location>
        <begin position="164"/>
        <end position="178"/>
    </location>
</feature>
<evidence type="ECO:0000256" key="1">
    <source>
        <dbReference type="SAM" id="MobiDB-lite"/>
    </source>
</evidence>
<evidence type="ECO:0000313" key="3">
    <source>
        <dbReference type="Proteomes" id="UP000094385"/>
    </source>
</evidence>
<proteinExistence type="predicted"/>
<accession>A0A1E3QCZ8</accession>
<dbReference type="AlphaFoldDB" id="A0A1E3QCZ8"/>
<feature type="region of interest" description="Disordered" evidence="1">
    <location>
        <begin position="47"/>
        <end position="116"/>
    </location>
</feature>
<dbReference type="Proteomes" id="UP000094385">
    <property type="component" value="Unassembled WGS sequence"/>
</dbReference>
<feature type="region of interest" description="Disordered" evidence="1">
    <location>
        <begin position="130"/>
        <end position="178"/>
    </location>
</feature>
<reference evidence="2 3" key="1">
    <citation type="journal article" date="2016" name="Proc. Natl. Acad. Sci. U.S.A.">
        <title>Comparative genomics of biotechnologically important yeasts.</title>
        <authorList>
            <person name="Riley R."/>
            <person name="Haridas S."/>
            <person name="Wolfe K.H."/>
            <person name="Lopes M.R."/>
            <person name="Hittinger C.T."/>
            <person name="Goeker M."/>
            <person name="Salamov A.A."/>
            <person name="Wisecaver J.H."/>
            <person name="Long T.M."/>
            <person name="Calvey C.H."/>
            <person name="Aerts A.L."/>
            <person name="Barry K.W."/>
            <person name="Choi C."/>
            <person name="Clum A."/>
            <person name="Coughlan A.Y."/>
            <person name="Deshpande S."/>
            <person name="Douglass A.P."/>
            <person name="Hanson S.J."/>
            <person name="Klenk H.-P."/>
            <person name="LaButti K.M."/>
            <person name="Lapidus A."/>
            <person name="Lindquist E.A."/>
            <person name="Lipzen A.M."/>
            <person name="Meier-Kolthoff J.P."/>
            <person name="Ohm R.A."/>
            <person name="Otillar R.P."/>
            <person name="Pangilinan J.L."/>
            <person name="Peng Y."/>
            <person name="Rokas A."/>
            <person name="Rosa C.A."/>
            <person name="Scheuner C."/>
            <person name="Sibirny A.A."/>
            <person name="Slot J.C."/>
            <person name="Stielow J.B."/>
            <person name="Sun H."/>
            <person name="Kurtzman C.P."/>
            <person name="Blackwell M."/>
            <person name="Grigoriev I.V."/>
            <person name="Jeffries T.W."/>
        </authorList>
    </citation>
    <scope>NUCLEOTIDE SEQUENCE [LARGE SCALE GENOMIC DNA]</scope>
    <source>
        <strain evidence="2 3">NRRL Y-11557</strain>
    </source>
</reference>
<dbReference type="EMBL" id="KV454290">
    <property type="protein sequence ID" value="ODQ75468.1"/>
    <property type="molecule type" value="Genomic_DNA"/>
</dbReference>
<sequence length="242" mass="26992">MSARGSILGHKATSVSVRGLRNFQPWLHSPCIASWKYLFSSTSLRTASQPAANGTSGGTTVGERSPWALRKENKKNPNPKRSSPRKNGGKAKVDTSLDTTQPIIRRSPNLSDTRRQSKLEFKIHIEEDAKHAHTKRVRGVAADTKKPGRRSDTSSGKSNTRGSVKFETKSSRTPKDKKVTRKWDPYVLAKKIKKTLEKGQLADAVTLARDGRDQSTVSWNYIIQYEFQNKHVSAALGYFNEV</sequence>
<keyword evidence="3" id="KW-1185">Reference proteome</keyword>
<feature type="compositionally biased region" description="Polar residues" evidence="1">
    <location>
        <begin position="153"/>
        <end position="162"/>
    </location>
</feature>
<name>A0A1E3QCZ8_LIPST</name>
<gene>
    <name evidence="2" type="ORF">LIPSTDRAFT_208735</name>
</gene>
<protein>
    <submittedName>
        <fullName evidence="2">Uncharacterized protein</fullName>
    </submittedName>
</protein>
<feature type="compositionally biased region" description="Basic and acidic residues" evidence="1">
    <location>
        <begin position="143"/>
        <end position="152"/>
    </location>
</feature>
<dbReference type="OrthoDB" id="185373at2759"/>
<organism evidence="2 3">
    <name type="scientific">Lipomyces starkeyi NRRL Y-11557</name>
    <dbReference type="NCBI Taxonomy" id="675824"/>
    <lineage>
        <taxon>Eukaryota</taxon>
        <taxon>Fungi</taxon>
        <taxon>Dikarya</taxon>
        <taxon>Ascomycota</taxon>
        <taxon>Saccharomycotina</taxon>
        <taxon>Lipomycetes</taxon>
        <taxon>Lipomycetales</taxon>
        <taxon>Lipomycetaceae</taxon>
        <taxon>Lipomyces</taxon>
    </lineage>
</organism>
<evidence type="ECO:0000313" key="2">
    <source>
        <dbReference type="EMBL" id="ODQ75468.1"/>
    </source>
</evidence>